<evidence type="ECO:0000313" key="1">
    <source>
        <dbReference type="EMBL" id="KAK3804443.1"/>
    </source>
</evidence>
<organism evidence="1 2">
    <name type="scientific">Elysia crispata</name>
    <name type="common">lettuce slug</name>
    <dbReference type="NCBI Taxonomy" id="231223"/>
    <lineage>
        <taxon>Eukaryota</taxon>
        <taxon>Metazoa</taxon>
        <taxon>Spiralia</taxon>
        <taxon>Lophotrochozoa</taxon>
        <taxon>Mollusca</taxon>
        <taxon>Gastropoda</taxon>
        <taxon>Heterobranchia</taxon>
        <taxon>Euthyneura</taxon>
        <taxon>Panpulmonata</taxon>
        <taxon>Sacoglossa</taxon>
        <taxon>Placobranchoidea</taxon>
        <taxon>Plakobranchidae</taxon>
        <taxon>Elysia</taxon>
    </lineage>
</organism>
<sequence>MWRILLRPMDVQPESATDIVKAITILHNFIMIREPERYTVSENINEDKTQTVTSSPDIKTFSNRATKNALRIRESFMDYFNSDIGALPFQRKMCFTSE</sequence>
<proteinExistence type="predicted"/>
<keyword evidence="2" id="KW-1185">Reference proteome</keyword>
<reference evidence="1" key="1">
    <citation type="journal article" date="2023" name="G3 (Bethesda)">
        <title>A reference genome for the long-term kleptoplast-retaining sea slug Elysia crispata morphotype clarki.</title>
        <authorList>
            <person name="Eastman K.E."/>
            <person name="Pendleton A.L."/>
            <person name="Shaikh M.A."/>
            <person name="Suttiyut T."/>
            <person name="Ogas R."/>
            <person name="Tomko P."/>
            <person name="Gavelis G."/>
            <person name="Widhalm J.R."/>
            <person name="Wisecaver J.H."/>
        </authorList>
    </citation>
    <scope>NUCLEOTIDE SEQUENCE</scope>
    <source>
        <strain evidence="1">ECLA1</strain>
    </source>
</reference>
<name>A0AAE1BDR7_9GAST</name>
<evidence type="ECO:0000313" key="2">
    <source>
        <dbReference type="Proteomes" id="UP001283361"/>
    </source>
</evidence>
<gene>
    <name evidence="1" type="ORF">RRG08_042203</name>
</gene>
<dbReference type="Proteomes" id="UP001283361">
    <property type="component" value="Unassembled WGS sequence"/>
</dbReference>
<accession>A0AAE1BDR7</accession>
<evidence type="ECO:0008006" key="3">
    <source>
        <dbReference type="Google" id="ProtNLM"/>
    </source>
</evidence>
<dbReference type="EMBL" id="JAWDGP010000010">
    <property type="protein sequence ID" value="KAK3804443.1"/>
    <property type="molecule type" value="Genomic_DNA"/>
</dbReference>
<comment type="caution">
    <text evidence="1">The sequence shown here is derived from an EMBL/GenBank/DDBJ whole genome shotgun (WGS) entry which is preliminary data.</text>
</comment>
<protein>
    <recommendedName>
        <fullName evidence="3">DDE Tnp4 domain-containing protein</fullName>
    </recommendedName>
</protein>
<dbReference type="AlphaFoldDB" id="A0AAE1BDR7"/>